<name>A0A2U0I412_9FLAO</name>
<evidence type="ECO:0000256" key="1">
    <source>
        <dbReference type="SAM" id="MobiDB-lite"/>
    </source>
</evidence>
<sequence>MNAFSSAKKYVTLQKHNPQVLFMKNILFFIAVFATLQSCDDGDVIVTTFDFENASLNLCSNGNQYVFYKINNDVSESISLKITTDDPLFFETETKSYELNGSSNIVNYRRFDSDVTGDYFCSSVPPTSPTVAIDYTGASGTARLNTTTVLDDNDGLEDETGDTDGDGIPDSYDFDDDGDNVPTTVELGPNFPDEAPRDSDGDGTPDYLDTDDDNDGIFTIYEDKNLNLNPLDDITDPKVGPDYLNPAVADSYNVTAFRQHAYTFVSDVAVRLSNLVLVNGEEQIIKEALFLGTIENVRNGEFTPTPDFVAPQLNKPTE</sequence>
<accession>A0A2U0I412</accession>
<keyword evidence="3" id="KW-1185">Reference proteome</keyword>
<dbReference type="Gene3D" id="4.10.1080.10">
    <property type="entry name" value="TSP type-3 repeat"/>
    <property type="match status" value="1"/>
</dbReference>
<dbReference type="Proteomes" id="UP000245962">
    <property type="component" value="Unassembled WGS sequence"/>
</dbReference>
<proteinExistence type="predicted"/>
<dbReference type="GO" id="GO:0005509">
    <property type="term" value="F:calcium ion binding"/>
    <property type="evidence" value="ECO:0007669"/>
    <property type="project" value="InterPro"/>
</dbReference>
<comment type="caution">
    <text evidence="2">The sequence shown here is derived from an EMBL/GenBank/DDBJ whole genome shotgun (WGS) entry which is preliminary data.</text>
</comment>
<evidence type="ECO:0000313" key="3">
    <source>
        <dbReference type="Proteomes" id="UP000245962"/>
    </source>
</evidence>
<dbReference type="EMBL" id="QEHR01000003">
    <property type="protein sequence ID" value="PVW15851.1"/>
    <property type="molecule type" value="Genomic_DNA"/>
</dbReference>
<dbReference type="InterPro" id="IPR028974">
    <property type="entry name" value="TSP_type-3_rpt"/>
</dbReference>
<evidence type="ECO:0000313" key="2">
    <source>
        <dbReference type="EMBL" id="PVW15851.1"/>
    </source>
</evidence>
<feature type="region of interest" description="Disordered" evidence="1">
    <location>
        <begin position="149"/>
        <end position="214"/>
    </location>
</feature>
<feature type="compositionally biased region" description="Acidic residues" evidence="1">
    <location>
        <begin position="151"/>
        <end position="179"/>
    </location>
</feature>
<protein>
    <submittedName>
        <fullName evidence="2">Uncharacterized protein</fullName>
    </submittedName>
</protein>
<organism evidence="2 3">
    <name type="scientific">Marixanthomonas spongiae</name>
    <dbReference type="NCBI Taxonomy" id="2174845"/>
    <lineage>
        <taxon>Bacteria</taxon>
        <taxon>Pseudomonadati</taxon>
        <taxon>Bacteroidota</taxon>
        <taxon>Flavobacteriia</taxon>
        <taxon>Flavobacteriales</taxon>
        <taxon>Flavobacteriaceae</taxon>
        <taxon>Marixanthomonas</taxon>
    </lineage>
</organism>
<dbReference type="SUPFAM" id="SSF103647">
    <property type="entry name" value="TSP type-3 repeat"/>
    <property type="match status" value="1"/>
</dbReference>
<reference evidence="2 3" key="1">
    <citation type="submission" date="2018-04" db="EMBL/GenBank/DDBJ databases">
        <title>Marixanthomonas spongiae HN-E44 sp. nov., isolated from a marine sponge.</title>
        <authorList>
            <person name="Luo L."/>
            <person name="Zhuang L."/>
        </authorList>
    </citation>
    <scope>NUCLEOTIDE SEQUENCE [LARGE SCALE GENOMIC DNA]</scope>
    <source>
        <strain evidence="2 3">HN-E44</strain>
    </source>
</reference>
<gene>
    <name evidence="2" type="ORF">DDV96_06185</name>
</gene>
<dbReference type="AlphaFoldDB" id="A0A2U0I412"/>